<protein>
    <submittedName>
        <fullName evidence="1">Hydrolase</fullName>
    </submittedName>
</protein>
<name>A0A8J8TBL3_9EURY</name>
<dbReference type="InterPro" id="IPR036866">
    <property type="entry name" value="RibonucZ/Hydroxyglut_hydro"/>
</dbReference>
<accession>A0A8J8TBL3</accession>
<dbReference type="EMBL" id="RKLU01000006">
    <property type="protein sequence ID" value="TQQ79152.1"/>
    <property type="molecule type" value="Genomic_DNA"/>
</dbReference>
<dbReference type="OrthoDB" id="350000at2157"/>
<keyword evidence="1" id="KW-0378">Hydrolase</keyword>
<dbReference type="GO" id="GO:0016787">
    <property type="term" value="F:hydrolase activity"/>
    <property type="evidence" value="ECO:0007669"/>
    <property type="project" value="UniProtKB-KW"/>
</dbReference>
<dbReference type="SUPFAM" id="SSF56281">
    <property type="entry name" value="Metallo-hydrolase/oxidoreductase"/>
    <property type="match status" value="1"/>
</dbReference>
<keyword evidence="2" id="KW-1185">Reference proteome</keyword>
<proteinExistence type="predicted"/>
<dbReference type="PANTHER" id="PTHR30619:SF1">
    <property type="entry name" value="RECOMBINATION PROTEIN 2"/>
    <property type="match status" value="1"/>
</dbReference>
<evidence type="ECO:0000313" key="1">
    <source>
        <dbReference type="EMBL" id="TQQ79152.1"/>
    </source>
</evidence>
<evidence type="ECO:0000313" key="2">
    <source>
        <dbReference type="Proteomes" id="UP000705823"/>
    </source>
</evidence>
<dbReference type="InterPro" id="IPR052159">
    <property type="entry name" value="Competence_DNA_uptake"/>
</dbReference>
<dbReference type="PANTHER" id="PTHR30619">
    <property type="entry name" value="DNA INTERNALIZATION/COMPETENCE PROTEIN COMEC/REC2"/>
    <property type="match status" value="1"/>
</dbReference>
<dbReference type="AlphaFoldDB" id="A0A8J8TBL3"/>
<reference evidence="1" key="1">
    <citation type="submission" date="2019-02" db="EMBL/GenBank/DDBJ databases">
        <title>Halonotius sp. a new haloarchaeum isolated from saline soil.</title>
        <authorList>
            <person name="Duran-Viseras A."/>
            <person name="Sanchez-Porro C."/>
            <person name="Ventosa A."/>
        </authorList>
    </citation>
    <scope>NUCLEOTIDE SEQUENCE</scope>
    <source>
        <strain evidence="1">F15B</strain>
    </source>
</reference>
<sequence length="334" mass="38715">MLGERSKFEAHFLNVDHGDCTIIHHPGDEKDPEGRVTFVDINDWKHKQDADVAGLGYFLKNLLSSKGPESEEEYAYEYLNSPVDYFQNNIDDGGKGVWRFIATHPDMDHLSGLEHLDNKIEITEFWDTFHKKTLSAEQDNWPERFDPNDWRRYEEIRHGKTNHHYIQPTKGTKTSTWKEDDIDILHPSSPYIQQLNKKYADRADENYNRLSYVLKINTPAGGILLPGDIEGEDAWRRVLEYAEDDLEDIRVLKAAHHGRQNGFNEEAVKKIDPDFVILSVGKKTEHDAQADYNRVCDNQTEIYSTRQHGRIKITVEEGELDIDLEHPDGIFDLP</sequence>
<dbReference type="RefSeq" id="WP_142980421.1">
    <property type="nucleotide sequence ID" value="NZ_RKLU01000006.1"/>
</dbReference>
<comment type="caution">
    <text evidence="1">The sequence shown here is derived from an EMBL/GenBank/DDBJ whole genome shotgun (WGS) entry which is preliminary data.</text>
</comment>
<dbReference type="Gene3D" id="3.60.15.10">
    <property type="entry name" value="Ribonuclease Z/Hydroxyacylglutathione hydrolase-like"/>
    <property type="match status" value="1"/>
</dbReference>
<gene>
    <name evidence="1" type="ORF">EGH24_12220</name>
</gene>
<dbReference type="Proteomes" id="UP000705823">
    <property type="component" value="Unassembled WGS sequence"/>
</dbReference>
<organism evidence="1 2">
    <name type="scientific">Halonotius terrestris</name>
    <dbReference type="NCBI Taxonomy" id="2487750"/>
    <lineage>
        <taxon>Archaea</taxon>
        <taxon>Methanobacteriati</taxon>
        <taxon>Methanobacteriota</taxon>
        <taxon>Stenosarchaea group</taxon>
        <taxon>Halobacteria</taxon>
        <taxon>Halobacteriales</taxon>
        <taxon>Haloferacaceae</taxon>
        <taxon>Halonotius</taxon>
    </lineage>
</organism>